<keyword evidence="7 8" id="KW-0066">ATP synthesis</keyword>
<evidence type="ECO:0000256" key="8">
    <source>
        <dbReference type="HAMAP-Rule" id="MF_01416"/>
    </source>
</evidence>
<dbReference type="EMBL" id="BAAARV010000061">
    <property type="protein sequence ID" value="GAA2364885.1"/>
    <property type="molecule type" value="Genomic_DNA"/>
</dbReference>
<dbReference type="Pfam" id="PF00213">
    <property type="entry name" value="OSCP"/>
    <property type="match status" value="1"/>
</dbReference>
<evidence type="ECO:0000256" key="3">
    <source>
        <dbReference type="ARBA" id="ARBA00022781"/>
    </source>
</evidence>
<comment type="caution">
    <text evidence="9">The sequence shown here is derived from an EMBL/GenBank/DDBJ whole genome shotgun (WGS) entry which is preliminary data.</text>
</comment>
<comment type="function">
    <text evidence="8">F(1)F(0) ATP synthase produces ATP from ADP in the presence of a proton or sodium gradient. F-type ATPases consist of two structural domains, F(1) containing the extramembraneous catalytic core and F(0) containing the membrane proton channel, linked together by a central stalk and a peripheral stalk. During catalysis, ATP synthesis in the catalytic domain of F(1) is coupled via a rotary mechanism of the central stalk subunits to proton translocation.</text>
</comment>
<evidence type="ECO:0000313" key="9">
    <source>
        <dbReference type="EMBL" id="GAA2364885.1"/>
    </source>
</evidence>
<evidence type="ECO:0000256" key="4">
    <source>
        <dbReference type="ARBA" id="ARBA00023065"/>
    </source>
</evidence>
<keyword evidence="6 8" id="KW-0139">CF(1)</keyword>
<dbReference type="HAMAP" id="MF_01416">
    <property type="entry name" value="ATP_synth_delta_bact"/>
    <property type="match status" value="1"/>
</dbReference>
<dbReference type="InterPro" id="IPR000711">
    <property type="entry name" value="ATPase_OSCP/dsu"/>
</dbReference>
<comment type="subcellular location">
    <subcellularLocation>
        <location evidence="8">Cell membrane</location>
        <topology evidence="8">Peripheral membrane protein</topology>
    </subcellularLocation>
    <subcellularLocation>
        <location evidence="1">Membrane</location>
    </subcellularLocation>
</comment>
<name>A0ABN3GZ17_9ACTN</name>
<dbReference type="PRINTS" id="PR00125">
    <property type="entry name" value="ATPASEDELTA"/>
</dbReference>
<dbReference type="PROSITE" id="PS00389">
    <property type="entry name" value="ATPASE_DELTA"/>
    <property type="match status" value="1"/>
</dbReference>
<keyword evidence="10" id="KW-1185">Reference proteome</keyword>
<dbReference type="InterPro" id="IPR026015">
    <property type="entry name" value="ATP_synth_OSCP/delta_N_sf"/>
</dbReference>
<dbReference type="PANTHER" id="PTHR11910">
    <property type="entry name" value="ATP SYNTHASE DELTA CHAIN"/>
    <property type="match status" value="1"/>
</dbReference>
<evidence type="ECO:0000313" key="10">
    <source>
        <dbReference type="Proteomes" id="UP001501444"/>
    </source>
</evidence>
<gene>
    <name evidence="8" type="primary">atpH</name>
    <name evidence="9" type="ORF">GCM10010170_063060</name>
</gene>
<evidence type="ECO:0000256" key="5">
    <source>
        <dbReference type="ARBA" id="ARBA00023136"/>
    </source>
</evidence>
<protein>
    <recommendedName>
        <fullName evidence="8">ATP synthase subunit delta</fullName>
    </recommendedName>
    <alternativeName>
        <fullName evidence="8">ATP synthase F(1) sector subunit delta</fullName>
    </alternativeName>
    <alternativeName>
        <fullName evidence="8">F-type ATPase subunit delta</fullName>
        <shortName evidence="8">F-ATPase subunit delta</shortName>
    </alternativeName>
</protein>
<keyword evidence="5 8" id="KW-0472">Membrane</keyword>
<reference evidence="9 10" key="1">
    <citation type="journal article" date="2019" name="Int. J. Syst. Evol. Microbiol.">
        <title>The Global Catalogue of Microorganisms (GCM) 10K type strain sequencing project: providing services to taxonomists for standard genome sequencing and annotation.</title>
        <authorList>
            <consortium name="The Broad Institute Genomics Platform"/>
            <consortium name="The Broad Institute Genome Sequencing Center for Infectious Disease"/>
            <person name="Wu L."/>
            <person name="Ma J."/>
        </authorList>
    </citation>
    <scope>NUCLEOTIDE SEQUENCE [LARGE SCALE GENOMIC DNA]</scope>
    <source>
        <strain evidence="9 10">JCM 3272</strain>
    </source>
</reference>
<dbReference type="InterPro" id="IPR020781">
    <property type="entry name" value="ATPase_OSCP/d_CS"/>
</dbReference>
<evidence type="ECO:0000256" key="1">
    <source>
        <dbReference type="ARBA" id="ARBA00004370"/>
    </source>
</evidence>
<evidence type="ECO:0000256" key="2">
    <source>
        <dbReference type="ARBA" id="ARBA00022448"/>
    </source>
</evidence>
<evidence type="ECO:0000256" key="7">
    <source>
        <dbReference type="ARBA" id="ARBA00023310"/>
    </source>
</evidence>
<sequence>MDTTNREAYGAASDKLAEFSASADVAGIATVAEEILAVAGLLRREPRLRRALADPARPAGERAELIRSILAGKVRAETVDLLAALVSGRWSGPGALLDGAERLGVDALLSAADRGGELADVEDELFRFSQIVAGDPRLSGALSDSTAPVADRNELIRDLLKGKVKPATLSLAQLATAGFGGRGFDTSLTRLVELAAAKRDRSVAYVTTAVALSDAEEQRLAARLAELYGRDVSLKVDVDPRIIGGVRVKVGSDLYDGTVARRLAEAKTALAK</sequence>
<proteinExistence type="inferred from homology"/>
<evidence type="ECO:0000256" key="6">
    <source>
        <dbReference type="ARBA" id="ARBA00023196"/>
    </source>
</evidence>
<comment type="function">
    <text evidence="8">This protein is part of the stalk that links CF(0) to CF(1). It either transmits conformational changes from CF(0) to CF(1) or is implicated in proton conduction.</text>
</comment>
<keyword evidence="4 8" id="KW-0406">Ion transport</keyword>
<dbReference type="Proteomes" id="UP001501444">
    <property type="component" value="Unassembled WGS sequence"/>
</dbReference>
<dbReference type="Gene3D" id="1.10.520.20">
    <property type="entry name" value="N-terminal domain of the delta subunit of the F1F0-ATP synthase"/>
    <property type="match status" value="1"/>
</dbReference>
<keyword evidence="8" id="KW-1003">Cell membrane</keyword>
<dbReference type="NCBIfam" id="NF009967">
    <property type="entry name" value="PRK13430.1"/>
    <property type="match status" value="1"/>
</dbReference>
<keyword evidence="2 8" id="KW-0813">Transport</keyword>
<keyword evidence="3 8" id="KW-0375">Hydrogen ion transport</keyword>
<comment type="similarity">
    <text evidence="8">Belongs to the ATPase delta chain family.</text>
</comment>
<accession>A0ABN3GZ17</accession>
<organism evidence="9 10">
    <name type="scientific">Dactylosporangium salmoneum</name>
    <dbReference type="NCBI Taxonomy" id="53361"/>
    <lineage>
        <taxon>Bacteria</taxon>
        <taxon>Bacillati</taxon>
        <taxon>Actinomycetota</taxon>
        <taxon>Actinomycetes</taxon>
        <taxon>Micromonosporales</taxon>
        <taxon>Micromonosporaceae</taxon>
        <taxon>Dactylosporangium</taxon>
    </lineage>
</organism>